<dbReference type="EMBL" id="BAAAZA010000008">
    <property type="protein sequence ID" value="GAA3866277.1"/>
    <property type="molecule type" value="Genomic_DNA"/>
</dbReference>
<dbReference type="Proteomes" id="UP001501563">
    <property type="component" value="Unassembled WGS sequence"/>
</dbReference>
<feature type="transmembrane region" description="Helical" evidence="1">
    <location>
        <begin position="12"/>
        <end position="38"/>
    </location>
</feature>
<reference evidence="3" key="1">
    <citation type="journal article" date="2019" name="Int. J. Syst. Evol. Microbiol.">
        <title>The Global Catalogue of Microorganisms (GCM) 10K type strain sequencing project: providing services to taxonomists for standard genome sequencing and annotation.</title>
        <authorList>
            <consortium name="The Broad Institute Genomics Platform"/>
            <consortium name="The Broad Institute Genome Sequencing Center for Infectious Disease"/>
            <person name="Wu L."/>
            <person name="Ma J."/>
        </authorList>
    </citation>
    <scope>NUCLEOTIDE SEQUENCE [LARGE SCALE GENOMIC DNA]</scope>
    <source>
        <strain evidence="3">JCM 16578</strain>
    </source>
</reference>
<evidence type="ECO:0000313" key="2">
    <source>
        <dbReference type="EMBL" id="GAA3866277.1"/>
    </source>
</evidence>
<keyword evidence="3" id="KW-1185">Reference proteome</keyword>
<feature type="transmembrane region" description="Helical" evidence="1">
    <location>
        <begin position="199"/>
        <end position="223"/>
    </location>
</feature>
<organism evidence="2 3">
    <name type="scientific">Streptomyces lannensis</name>
    <dbReference type="NCBI Taxonomy" id="766498"/>
    <lineage>
        <taxon>Bacteria</taxon>
        <taxon>Bacillati</taxon>
        <taxon>Actinomycetota</taxon>
        <taxon>Actinomycetes</taxon>
        <taxon>Kitasatosporales</taxon>
        <taxon>Streptomycetaceae</taxon>
        <taxon>Streptomyces</taxon>
    </lineage>
</organism>
<keyword evidence="1" id="KW-0472">Membrane</keyword>
<keyword evidence="1" id="KW-1133">Transmembrane helix</keyword>
<dbReference type="PROSITE" id="PS51257">
    <property type="entry name" value="PROKAR_LIPOPROTEIN"/>
    <property type="match status" value="1"/>
</dbReference>
<dbReference type="RefSeq" id="WP_331266239.1">
    <property type="nucleotide sequence ID" value="NZ_BAAAZA010000008.1"/>
</dbReference>
<gene>
    <name evidence="2" type="ORF">GCM10022207_33380</name>
</gene>
<feature type="transmembrane region" description="Helical" evidence="1">
    <location>
        <begin position="87"/>
        <end position="109"/>
    </location>
</feature>
<comment type="caution">
    <text evidence="2">The sequence shown here is derived from an EMBL/GenBank/DDBJ whole genome shotgun (WGS) entry which is preliminary data.</text>
</comment>
<protein>
    <recommendedName>
        <fullName evidence="4">Integral membrane protein</fullName>
    </recommendedName>
</protein>
<sequence>MPNVRTHGSYRTGGLWAGAGISFGALVVGCGVALLGMLEFDERCNHGLIRGPGRLLRVREQAFPPATVCEFERGDVSSAGGTGVLGALLWLGMVALVVCLVVALVAEWFEPRLGSDLVVPTTRGRKLRRTGTAFFVTGSVFLMFYALAGWRLFTGPASVCSAGADWGANAPRTLAYSFFPPQATCQYTSGLTRRMNPEWVASLLMASAVPALLAGVGCVLAWLRLRAERRETRPGTAAADSALADQGRSAR</sequence>
<feature type="transmembrane region" description="Helical" evidence="1">
    <location>
        <begin position="130"/>
        <end position="148"/>
    </location>
</feature>
<evidence type="ECO:0000256" key="1">
    <source>
        <dbReference type="SAM" id="Phobius"/>
    </source>
</evidence>
<keyword evidence="1" id="KW-0812">Transmembrane</keyword>
<evidence type="ECO:0000313" key="3">
    <source>
        <dbReference type="Proteomes" id="UP001501563"/>
    </source>
</evidence>
<proteinExistence type="predicted"/>
<accession>A0ABP7K821</accession>
<evidence type="ECO:0008006" key="4">
    <source>
        <dbReference type="Google" id="ProtNLM"/>
    </source>
</evidence>
<name>A0ABP7K821_9ACTN</name>